<keyword evidence="1" id="KW-1133">Transmembrane helix</keyword>
<evidence type="ECO:0000313" key="3">
    <source>
        <dbReference type="Proteomes" id="UP000306327"/>
    </source>
</evidence>
<reference evidence="2 3" key="1">
    <citation type="journal article" date="2019" name="Sci. Rep.">
        <title>Differences in resource use lead to coexistence of seed-transmitted microbial populations.</title>
        <authorList>
            <person name="Torres-Cortes G."/>
            <person name="Garcia B.J."/>
            <person name="Compant S."/>
            <person name="Rezki S."/>
            <person name="Jones P."/>
            <person name="Preveaux A."/>
            <person name="Briand M."/>
            <person name="Roulet A."/>
            <person name="Bouchez O."/>
            <person name="Jacobson D."/>
            <person name="Barret M."/>
        </authorList>
    </citation>
    <scope>NUCLEOTIDE SEQUENCE [LARGE SCALE GENOMIC DNA]</scope>
    <source>
        <strain evidence="2 3">CFBP13530</strain>
    </source>
</reference>
<gene>
    <name evidence="2" type="ORF">EcCFBP13530_23915</name>
</gene>
<keyword evidence="1" id="KW-0812">Transmembrane</keyword>
<comment type="caution">
    <text evidence="2">The sequence shown here is derived from an EMBL/GenBank/DDBJ whole genome shotgun (WGS) entry which is preliminary data.</text>
</comment>
<dbReference type="RefSeq" id="WP_137273638.1">
    <property type="nucleotide sequence ID" value="NZ_QGAL01000020.1"/>
</dbReference>
<evidence type="ECO:0000313" key="2">
    <source>
        <dbReference type="EMBL" id="TKK12363.1"/>
    </source>
</evidence>
<keyword evidence="1" id="KW-0472">Membrane</keyword>
<protein>
    <submittedName>
        <fullName evidence="2">Uncharacterized protein</fullName>
    </submittedName>
</protein>
<evidence type="ECO:0000256" key="1">
    <source>
        <dbReference type="SAM" id="Phobius"/>
    </source>
</evidence>
<sequence>MLVKIFAVLMIASVLAMFVGLIKPRAVGLKARWKVIVVYPVSAIVFMLALGWQLSVADEEEAEARAAQAKHDLMMGQVCRATVSMLMGGDVKTIGVDRHSGSTKDRVVHVSYVRESDNKRWFQKCKVEGNHVIWASDMPNEGYHRWRNHPADEKFEFKLIEEGRFIIKMDNPDGSSDSKEFLF</sequence>
<dbReference type="Proteomes" id="UP000306327">
    <property type="component" value="Unassembled WGS sequence"/>
</dbReference>
<dbReference type="AlphaFoldDB" id="A0AB38NY07"/>
<feature type="transmembrane region" description="Helical" evidence="1">
    <location>
        <begin position="35"/>
        <end position="54"/>
    </location>
</feature>
<dbReference type="EMBL" id="QGAL01000020">
    <property type="protein sequence ID" value="TKK12363.1"/>
    <property type="molecule type" value="Genomic_DNA"/>
</dbReference>
<accession>A0AB38NY07</accession>
<proteinExistence type="predicted"/>
<feature type="transmembrane region" description="Helical" evidence="1">
    <location>
        <begin position="6"/>
        <end position="23"/>
    </location>
</feature>
<name>A0AB38NY07_9ENTR</name>
<organism evidence="2 3">
    <name type="scientific">Enterobacter cancerogenus</name>
    <dbReference type="NCBI Taxonomy" id="69218"/>
    <lineage>
        <taxon>Bacteria</taxon>
        <taxon>Pseudomonadati</taxon>
        <taxon>Pseudomonadota</taxon>
        <taxon>Gammaproteobacteria</taxon>
        <taxon>Enterobacterales</taxon>
        <taxon>Enterobacteriaceae</taxon>
        <taxon>Enterobacter</taxon>
        <taxon>Enterobacter cloacae complex</taxon>
    </lineage>
</organism>